<dbReference type="EMBL" id="CP117880">
    <property type="protein sequence ID" value="WDF68646.1"/>
    <property type="molecule type" value="Genomic_DNA"/>
</dbReference>
<feature type="domain" description="HTH araC/xylS-type" evidence="5">
    <location>
        <begin position="255"/>
        <end position="359"/>
    </location>
</feature>
<feature type="transmembrane region" description="Helical" evidence="4">
    <location>
        <begin position="6"/>
        <end position="22"/>
    </location>
</feature>
<dbReference type="PROSITE" id="PS01124">
    <property type="entry name" value="HTH_ARAC_FAMILY_2"/>
    <property type="match status" value="1"/>
</dbReference>
<feature type="transmembrane region" description="Helical" evidence="4">
    <location>
        <begin position="34"/>
        <end position="52"/>
    </location>
</feature>
<dbReference type="PANTHER" id="PTHR43280:SF29">
    <property type="entry name" value="ARAC-FAMILY TRANSCRIPTIONAL REGULATOR"/>
    <property type="match status" value="1"/>
</dbReference>
<evidence type="ECO:0000313" key="7">
    <source>
        <dbReference type="Proteomes" id="UP001221558"/>
    </source>
</evidence>
<evidence type="ECO:0000256" key="3">
    <source>
        <dbReference type="ARBA" id="ARBA00023163"/>
    </source>
</evidence>
<protein>
    <submittedName>
        <fullName evidence="6">Helix-turn-helix domain-containing protein</fullName>
    </submittedName>
</protein>
<feature type="transmembrane region" description="Helical" evidence="4">
    <location>
        <begin position="159"/>
        <end position="178"/>
    </location>
</feature>
<keyword evidence="4" id="KW-0472">Membrane</keyword>
<dbReference type="Gene3D" id="1.10.10.60">
    <property type="entry name" value="Homeodomain-like"/>
    <property type="match status" value="1"/>
</dbReference>
<keyword evidence="1" id="KW-0805">Transcription regulation</keyword>
<feature type="transmembrane region" description="Helical" evidence="4">
    <location>
        <begin position="58"/>
        <end position="76"/>
    </location>
</feature>
<feature type="transmembrane region" description="Helical" evidence="4">
    <location>
        <begin position="88"/>
        <end position="109"/>
    </location>
</feature>
<evidence type="ECO:0000256" key="2">
    <source>
        <dbReference type="ARBA" id="ARBA00023125"/>
    </source>
</evidence>
<feature type="transmembrane region" description="Helical" evidence="4">
    <location>
        <begin position="190"/>
        <end position="210"/>
    </location>
</feature>
<keyword evidence="4" id="KW-1133">Transmembrane helix</keyword>
<dbReference type="Proteomes" id="UP001221558">
    <property type="component" value="Chromosome"/>
</dbReference>
<feature type="transmembrane region" description="Helical" evidence="4">
    <location>
        <begin position="129"/>
        <end position="147"/>
    </location>
</feature>
<dbReference type="Pfam" id="PF12833">
    <property type="entry name" value="HTH_18"/>
    <property type="match status" value="1"/>
</dbReference>
<accession>A0ABY7WG98</accession>
<reference evidence="6 7" key="1">
    <citation type="submission" date="2023-02" db="EMBL/GenBank/DDBJ databases">
        <title>Genome sequence of Sphingobacterium sp. KACC 22765.</title>
        <authorList>
            <person name="Kim S."/>
            <person name="Heo J."/>
            <person name="Kwon S.-W."/>
        </authorList>
    </citation>
    <scope>NUCLEOTIDE SEQUENCE [LARGE SCALE GENOMIC DNA]</scope>
    <source>
        <strain evidence="6 7">KACC 22765</strain>
    </source>
</reference>
<keyword evidence="3" id="KW-0804">Transcription</keyword>
<dbReference type="InterPro" id="IPR018060">
    <property type="entry name" value="HTH_AraC"/>
</dbReference>
<evidence type="ECO:0000259" key="5">
    <source>
        <dbReference type="PROSITE" id="PS01124"/>
    </source>
</evidence>
<dbReference type="RefSeq" id="WP_274267379.1">
    <property type="nucleotide sequence ID" value="NZ_CP117880.1"/>
</dbReference>
<organism evidence="6 7">
    <name type="scientific">Sphingobacterium oryzagri</name>
    <dbReference type="NCBI Taxonomy" id="3025669"/>
    <lineage>
        <taxon>Bacteria</taxon>
        <taxon>Pseudomonadati</taxon>
        <taxon>Bacteroidota</taxon>
        <taxon>Sphingobacteriia</taxon>
        <taxon>Sphingobacteriales</taxon>
        <taxon>Sphingobacteriaceae</taxon>
        <taxon>Sphingobacterium</taxon>
    </lineage>
</organism>
<evidence type="ECO:0000313" key="6">
    <source>
        <dbReference type="EMBL" id="WDF68646.1"/>
    </source>
</evidence>
<name>A0ABY7WG98_9SPHI</name>
<proteinExistence type="predicted"/>
<dbReference type="PANTHER" id="PTHR43280">
    <property type="entry name" value="ARAC-FAMILY TRANSCRIPTIONAL REGULATOR"/>
    <property type="match status" value="1"/>
</dbReference>
<dbReference type="SUPFAM" id="SSF46689">
    <property type="entry name" value="Homeodomain-like"/>
    <property type="match status" value="1"/>
</dbReference>
<sequence length="369" mass="42443">MLPFLILDFFQIVAFAAVLLRFRQRTPVDSYLTLIMLGGALAMLSKIVLFLRAPNPDFVLTISSTLSFCAMSHLFIYEVITEKPVKKWLFGLFISPFVLSVFLFIIALIHINNPVEIAWWRLFGKDIRLSSLIVHLFLDLFIIVKYHSSAHKWVKNINGGIIIYFVIHKMLLIGIMTLPPHLVPIENMTVYIGLLSMPALLAITVYYKVLLNSYRKSKELEKTIANFVQNTEAKSTNKKYVKSNPNDTRYKVLADKMQTYLTHDKPYLDMDFSAANLADTFEITQHDLSLILNHHLNCSFYEYINTFRIQYYIENIYRVKNGELTILTLAYEAGFSAKSTFNKYFKQVTGFSPTVYLDHAHASDASVSL</sequence>
<dbReference type="SMART" id="SM00342">
    <property type="entry name" value="HTH_ARAC"/>
    <property type="match status" value="1"/>
</dbReference>
<dbReference type="InterPro" id="IPR009057">
    <property type="entry name" value="Homeodomain-like_sf"/>
</dbReference>
<evidence type="ECO:0000256" key="1">
    <source>
        <dbReference type="ARBA" id="ARBA00023015"/>
    </source>
</evidence>
<keyword evidence="4" id="KW-0812">Transmembrane</keyword>
<keyword evidence="7" id="KW-1185">Reference proteome</keyword>
<gene>
    <name evidence="6" type="ORF">PQ465_20415</name>
</gene>
<keyword evidence="2" id="KW-0238">DNA-binding</keyword>
<evidence type="ECO:0000256" key="4">
    <source>
        <dbReference type="SAM" id="Phobius"/>
    </source>
</evidence>